<reference evidence="1" key="1">
    <citation type="submission" date="2024-09" db="EMBL/GenBank/DDBJ databases">
        <title>Black Yeasts Isolated from many extreme environments.</title>
        <authorList>
            <person name="Coleine C."/>
            <person name="Stajich J.E."/>
            <person name="Selbmann L."/>
        </authorList>
    </citation>
    <scope>NUCLEOTIDE SEQUENCE</scope>
    <source>
        <strain evidence="1">CCFEE 5737</strain>
    </source>
</reference>
<gene>
    <name evidence="1" type="ORF">LTS18_002443</name>
</gene>
<keyword evidence="2" id="KW-1185">Reference proteome</keyword>
<evidence type="ECO:0000313" key="2">
    <source>
        <dbReference type="Proteomes" id="UP001186974"/>
    </source>
</evidence>
<organism evidence="1 2">
    <name type="scientific">Coniosporium uncinatum</name>
    <dbReference type="NCBI Taxonomy" id="93489"/>
    <lineage>
        <taxon>Eukaryota</taxon>
        <taxon>Fungi</taxon>
        <taxon>Dikarya</taxon>
        <taxon>Ascomycota</taxon>
        <taxon>Pezizomycotina</taxon>
        <taxon>Dothideomycetes</taxon>
        <taxon>Dothideomycetes incertae sedis</taxon>
        <taxon>Coniosporium</taxon>
    </lineage>
</organism>
<name>A0ACC3DDX3_9PEZI</name>
<feature type="non-terminal residue" evidence="1">
    <location>
        <position position="1"/>
    </location>
</feature>
<accession>A0ACC3DDX3</accession>
<comment type="caution">
    <text evidence="1">The sequence shown here is derived from an EMBL/GenBank/DDBJ whole genome shotgun (WGS) entry which is preliminary data.</text>
</comment>
<sequence length="138" mass="15904">SFTLTRDQIIKRQVEFENAWHARLKETMALRAQGVKHKPDVSPYPLKRTIIPRGANHEQTPDWQRDLESFGKTMYARAQGLHDMTENDLRSLEVPFFSIDSSVLDDSNSNSAGKKISEAELKDLRRRMVAYLQIAFQA</sequence>
<dbReference type="Proteomes" id="UP001186974">
    <property type="component" value="Unassembled WGS sequence"/>
</dbReference>
<protein>
    <submittedName>
        <fullName evidence="1">Uncharacterized protein</fullName>
    </submittedName>
</protein>
<dbReference type="EMBL" id="JAWDJW010006239">
    <property type="protein sequence ID" value="KAK3065744.1"/>
    <property type="molecule type" value="Genomic_DNA"/>
</dbReference>
<evidence type="ECO:0000313" key="1">
    <source>
        <dbReference type="EMBL" id="KAK3065744.1"/>
    </source>
</evidence>
<proteinExistence type="predicted"/>